<organism evidence="3 4">
    <name type="scientific">Halomonas cupida</name>
    <dbReference type="NCBI Taxonomy" id="44933"/>
    <lineage>
        <taxon>Bacteria</taxon>
        <taxon>Pseudomonadati</taxon>
        <taxon>Pseudomonadota</taxon>
        <taxon>Gammaproteobacteria</taxon>
        <taxon>Oceanospirillales</taxon>
        <taxon>Halomonadaceae</taxon>
        <taxon>Halomonas</taxon>
    </lineage>
</organism>
<dbReference type="AlphaFoldDB" id="A0A1M7MHM7"/>
<evidence type="ECO:0000313" key="5">
    <source>
        <dbReference type="Proteomes" id="UP000321726"/>
    </source>
</evidence>
<evidence type="ECO:0000313" key="4">
    <source>
        <dbReference type="Proteomes" id="UP000184123"/>
    </source>
</evidence>
<dbReference type="OrthoDB" id="5731018at2"/>
<keyword evidence="1" id="KW-1133">Transmembrane helix</keyword>
<dbReference type="Proteomes" id="UP000321726">
    <property type="component" value="Unassembled WGS sequence"/>
</dbReference>
<accession>A0A1M7MHM7</accession>
<sequence length="174" mass="19420">MLWLMILLVVGMVFAPAMWLRPSARERRLGRLREAAARVEVNVRLEDGPLHGNGDKLAAYRWFYPALRPGPGFLLVREAHASASLKSYVAGWRWRVEPLRPLSPQVNALFARLLSQLPDDAVAVQSSDKALTVWWDESLEAEDFVRFAAPASALRDVLQGNPDRRSGGVPNTPP</sequence>
<keyword evidence="1" id="KW-0812">Transmembrane</keyword>
<dbReference type="RefSeq" id="WP_073437176.1">
    <property type="nucleotide sequence ID" value="NZ_BJXU01000166.1"/>
</dbReference>
<evidence type="ECO:0000313" key="2">
    <source>
        <dbReference type="EMBL" id="GEN25802.1"/>
    </source>
</evidence>
<protein>
    <recommendedName>
        <fullName evidence="6">Preprotein translocase subunit YajC</fullName>
    </recommendedName>
</protein>
<evidence type="ECO:0000256" key="1">
    <source>
        <dbReference type="SAM" id="Phobius"/>
    </source>
</evidence>
<keyword evidence="1" id="KW-0472">Membrane</keyword>
<dbReference type="EMBL" id="FRCA01000017">
    <property type="protein sequence ID" value="SHM89937.1"/>
    <property type="molecule type" value="Genomic_DNA"/>
</dbReference>
<proteinExistence type="predicted"/>
<gene>
    <name evidence="2" type="ORF">HCU01_37510</name>
    <name evidence="3" type="ORF">SAMN05660971_04208</name>
</gene>
<name>A0A1M7MHM7_9GAMM</name>
<dbReference type="Proteomes" id="UP000184123">
    <property type="component" value="Unassembled WGS sequence"/>
</dbReference>
<evidence type="ECO:0008006" key="6">
    <source>
        <dbReference type="Google" id="ProtNLM"/>
    </source>
</evidence>
<reference evidence="2 5" key="2">
    <citation type="submission" date="2019-07" db="EMBL/GenBank/DDBJ databases">
        <title>Whole genome shotgun sequence of Halomonas cupida NBRC 102219.</title>
        <authorList>
            <person name="Hosoyama A."/>
            <person name="Uohara A."/>
            <person name="Ohji S."/>
            <person name="Ichikawa N."/>
        </authorList>
    </citation>
    <scope>NUCLEOTIDE SEQUENCE [LARGE SCALE GENOMIC DNA]</scope>
    <source>
        <strain evidence="2 5">NBRC 102219</strain>
    </source>
</reference>
<evidence type="ECO:0000313" key="3">
    <source>
        <dbReference type="EMBL" id="SHM89937.1"/>
    </source>
</evidence>
<keyword evidence="5" id="KW-1185">Reference proteome</keyword>
<dbReference type="EMBL" id="BJXU01000166">
    <property type="protein sequence ID" value="GEN25802.1"/>
    <property type="molecule type" value="Genomic_DNA"/>
</dbReference>
<reference evidence="3 4" key="1">
    <citation type="submission" date="2016-11" db="EMBL/GenBank/DDBJ databases">
        <authorList>
            <person name="Jaros S."/>
            <person name="Januszkiewicz K."/>
            <person name="Wedrychowicz H."/>
        </authorList>
    </citation>
    <scope>NUCLEOTIDE SEQUENCE [LARGE SCALE GENOMIC DNA]</scope>
    <source>
        <strain evidence="3 4">DSM 4740</strain>
    </source>
</reference>
<feature type="transmembrane region" description="Helical" evidence="1">
    <location>
        <begin position="6"/>
        <end position="24"/>
    </location>
</feature>